<gene>
    <name evidence="2" type="ORF">LSALG_LOCUS22230</name>
</gene>
<accession>A0AA36E4D9</accession>
<protein>
    <submittedName>
        <fullName evidence="2">Uncharacterized protein</fullName>
    </submittedName>
</protein>
<name>A0AA36E4D9_LACSI</name>
<dbReference type="Proteomes" id="UP001177003">
    <property type="component" value="Chromosome 4"/>
</dbReference>
<sequence length="441" mass="50128">MTKFPEKESFRIFKEKMTNMIVKEKTESKTLFNFPINETGVEGINLTPIMGQKTNDQTENEDKEGNGEEDSDNGASQPEVDYLLDSNEADNEEIKNNADKNKKKGEIGLNEKDGKRNENENDEEEKDDHAEETNNHEETIQQTENENLLDKVVDNIVDNVLGIGISRSPMSTCKTNTLVEKEKSEGVHEQGTKVEKTKGDDTDRNEGGTEAKNTKDGGEEKHTETEKGNAEDKDTHPSFSPGLSQDSYQTSSKKSNESSPKKPLTKKQIKDIHQKVVIRLAKKNVLNPNPIFVSIPTEVGPSKHDLDQPREKKLANAFKSPFKCKITDTKPKLTHQESIVCEWLFSLQGNTSDVVVQTKYGQIIERTAYLTSTLSNERKYEKFKENFHESTNGYKKILNINDIDMAKVVDLAEKYQKVEFKVRTDHAYKAMQTIQKRLKEY</sequence>
<feature type="compositionally biased region" description="Basic and acidic residues" evidence="1">
    <location>
        <begin position="92"/>
        <end position="119"/>
    </location>
</feature>
<evidence type="ECO:0000313" key="3">
    <source>
        <dbReference type="Proteomes" id="UP001177003"/>
    </source>
</evidence>
<feature type="compositionally biased region" description="Acidic residues" evidence="1">
    <location>
        <begin position="58"/>
        <end position="72"/>
    </location>
</feature>
<reference evidence="2" key="1">
    <citation type="submission" date="2023-04" db="EMBL/GenBank/DDBJ databases">
        <authorList>
            <person name="Vijverberg K."/>
            <person name="Xiong W."/>
            <person name="Schranz E."/>
        </authorList>
    </citation>
    <scope>NUCLEOTIDE SEQUENCE</scope>
</reference>
<evidence type="ECO:0000313" key="2">
    <source>
        <dbReference type="EMBL" id="CAI9282596.1"/>
    </source>
</evidence>
<feature type="compositionally biased region" description="Basic and acidic residues" evidence="1">
    <location>
        <begin position="179"/>
        <end position="236"/>
    </location>
</feature>
<feature type="region of interest" description="Disordered" evidence="1">
    <location>
        <begin position="177"/>
        <end position="270"/>
    </location>
</feature>
<dbReference type="EMBL" id="OX465080">
    <property type="protein sequence ID" value="CAI9282596.1"/>
    <property type="molecule type" value="Genomic_DNA"/>
</dbReference>
<feature type="compositionally biased region" description="Basic and acidic residues" evidence="1">
    <location>
        <begin position="127"/>
        <end position="139"/>
    </location>
</feature>
<dbReference type="AlphaFoldDB" id="A0AA36E4D9"/>
<evidence type="ECO:0000256" key="1">
    <source>
        <dbReference type="SAM" id="MobiDB-lite"/>
    </source>
</evidence>
<organism evidence="2 3">
    <name type="scientific">Lactuca saligna</name>
    <name type="common">Willowleaf lettuce</name>
    <dbReference type="NCBI Taxonomy" id="75948"/>
    <lineage>
        <taxon>Eukaryota</taxon>
        <taxon>Viridiplantae</taxon>
        <taxon>Streptophyta</taxon>
        <taxon>Embryophyta</taxon>
        <taxon>Tracheophyta</taxon>
        <taxon>Spermatophyta</taxon>
        <taxon>Magnoliopsida</taxon>
        <taxon>eudicotyledons</taxon>
        <taxon>Gunneridae</taxon>
        <taxon>Pentapetalae</taxon>
        <taxon>asterids</taxon>
        <taxon>campanulids</taxon>
        <taxon>Asterales</taxon>
        <taxon>Asteraceae</taxon>
        <taxon>Cichorioideae</taxon>
        <taxon>Cichorieae</taxon>
        <taxon>Lactucinae</taxon>
        <taxon>Lactuca</taxon>
    </lineage>
</organism>
<proteinExistence type="predicted"/>
<keyword evidence="3" id="KW-1185">Reference proteome</keyword>
<feature type="compositionally biased region" description="Polar residues" evidence="1">
    <location>
        <begin position="237"/>
        <end position="250"/>
    </location>
</feature>
<feature type="region of interest" description="Disordered" evidence="1">
    <location>
        <begin position="45"/>
        <end position="147"/>
    </location>
</feature>